<dbReference type="InterPro" id="IPR031165">
    <property type="entry name" value="GNAT_YJDJ"/>
</dbReference>
<evidence type="ECO:0008006" key="5">
    <source>
        <dbReference type="Google" id="ProtNLM"/>
    </source>
</evidence>
<accession>A0A846RLS8</accession>
<sequence>MDKNEDAQVSNNSDAGRYEISLDGKPAGFAEYRLKDSRVIFTHTEVDSAFEGRGAGSTLARYALDDVRSRGLQAAPLCPFIAAYIERHPEYQDLVATD</sequence>
<proteinExistence type="predicted"/>
<dbReference type="InterPro" id="IPR045057">
    <property type="entry name" value="Gcn5-rel_NAT"/>
</dbReference>
<organism evidence="3 4">
    <name type="scientific">Arthrobacter pigmenti</name>
    <dbReference type="NCBI Taxonomy" id="271432"/>
    <lineage>
        <taxon>Bacteria</taxon>
        <taxon>Bacillati</taxon>
        <taxon>Actinomycetota</taxon>
        <taxon>Actinomycetes</taxon>
        <taxon>Micrococcales</taxon>
        <taxon>Micrococcaceae</taxon>
        <taxon>Arthrobacter</taxon>
    </lineage>
</organism>
<feature type="domain" description="N-acetyltransferase" evidence="1">
    <location>
        <begin position="1"/>
        <end position="98"/>
    </location>
</feature>
<reference evidence="3 4" key="1">
    <citation type="submission" date="2020-03" db="EMBL/GenBank/DDBJ databases">
        <title>Sequencing the genomes of 1000 actinobacteria strains.</title>
        <authorList>
            <person name="Klenk H.-P."/>
        </authorList>
    </citation>
    <scope>NUCLEOTIDE SEQUENCE [LARGE SCALE GENOMIC DNA]</scope>
    <source>
        <strain evidence="3 4">DSM 16403</strain>
    </source>
</reference>
<dbReference type="Proteomes" id="UP000547458">
    <property type="component" value="Unassembled WGS sequence"/>
</dbReference>
<dbReference type="SUPFAM" id="SSF55729">
    <property type="entry name" value="Acyl-CoA N-acyltransferases (Nat)"/>
    <property type="match status" value="1"/>
</dbReference>
<evidence type="ECO:0000259" key="2">
    <source>
        <dbReference type="PROSITE" id="PS51729"/>
    </source>
</evidence>
<dbReference type="RefSeq" id="WP_167991474.1">
    <property type="nucleotide sequence ID" value="NZ_JAATJL010000001.1"/>
</dbReference>
<dbReference type="PANTHER" id="PTHR31435:SF10">
    <property type="entry name" value="BSR4717 PROTEIN"/>
    <property type="match status" value="1"/>
</dbReference>
<dbReference type="PROSITE" id="PS51729">
    <property type="entry name" value="GNAT_YJDJ"/>
    <property type="match status" value="1"/>
</dbReference>
<dbReference type="Pfam" id="PF14542">
    <property type="entry name" value="Acetyltransf_CG"/>
    <property type="match status" value="1"/>
</dbReference>
<dbReference type="InterPro" id="IPR016181">
    <property type="entry name" value="Acyl_CoA_acyltransferase"/>
</dbReference>
<feature type="domain" description="N-acetyltransferase" evidence="2">
    <location>
        <begin position="10"/>
        <end position="96"/>
    </location>
</feature>
<dbReference type="PANTHER" id="PTHR31435">
    <property type="entry name" value="PROTEIN NATD1"/>
    <property type="match status" value="1"/>
</dbReference>
<keyword evidence="4" id="KW-1185">Reference proteome</keyword>
<dbReference type="AlphaFoldDB" id="A0A846RLS8"/>
<dbReference type="InterPro" id="IPR000182">
    <property type="entry name" value="GNAT_dom"/>
</dbReference>
<evidence type="ECO:0000313" key="4">
    <source>
        <dbReference type="Proteomes" id="UP000547458"/>
    </source>
</evidence>
<dbReference type="EMBL" id="JAATJL010000001">
    <property type="protein sequence ID" value="NJC21592.1"/>
    <property type="molecule type" value="Genomic_DNA"/>
</dbReference>
<name>A0A846RLS8_9MICC</name>
<protein>
    <recommendedName>
        <fullName evidence="5">N-acetyltransferase</fullName>
    </recommendedName>
</protein>
<dbReference type="Gene3D" id="3.40.630.30">
    <property type="match status" value="1"/>
</dbReference>
<gene>
    <name evidence="3" type="ORF">BJ994_000668</name>
</gene>
<dbReference type="PROSITE" id="PS51186">
    <property type="entry name" value="GNAT"/>
    <property type="match status" value="1"/>
</dbReference>
<evidence type="ECO:0000259" key="1">
    <source>
        <dbReference type="PROSITE" id="PS51186"/>
    </source>
</evidence>
<dbReference type="GO" id="GO:0016747">
    <property type="term" value="F:acyltransferase activity, transferring groups other than amino-acyl groups"/>
    <property type="evidence" value="ECO:0007669"/>
    <property type="project" value="InterPro"/>
</dbReference>
<comment type="caution">
    <text evidence="3">The sequence shown here is derived from an EMBL/GenBank/DDBJ whole genome shotgun (WGS) entry which is preliminary data.</text>
</comment>
<evidence type="ECO:0000313" key="3">
    <source>
        <dbReference type="EMBL" id="NJC21592.1"/>
    </source>
</evidence>